<evidence type="ECO:0000313" key="4">
    <source>
        <dbReference type="EMBL" id="TGL38481.1"/>
    </source>
</evidence>
<evidence type="ECO:0000259" key="2">
    <source>
        <dbReference type="SMART" id="SM00854"/>
    </source>
</evidence>
<evidence type="ECO:0000313" key="6">
    <source>
        <dbReference type="Proteomes" id="UP000297946"/>
    </source>
</evidence>
<dbReference type="SUPFAM" id="SSF56300">
    <property type="entry name" value="Metallo-dependent phosphatases"/>
    <property type="match status" value="1"/>
</dbReference>
<dbReference type="InterPro" id="IPR052169">
    <property type="entry name" value="CW_Biosynth-Accessory"/>
</dbReference>
<dbReference type="InterPro" id="IPR019079">
    <property type="entry name" value="Capsule_synth_CapA"/>
</dbReference>
<dbReference type="SMART" id="SM00854">
    <property type="entry name" value="PGA_cap"/>
    <property type="match status" value="1"/>
</dbReference>
<reference evidence="4" key="1">
    <citation type="submission" date="2018-10" db="EMBL/GenBank/DDBJ databases">
        <authorList>
            <person name="Vincent A.T."/>
            <person name="Schiettekatte O."/>
            <person name="Bourhy P."/>
            <person name="Veyrier F.J."/>
            <person name="Picardeau M."/>
        </authorList>
    </citation>
    <scope>NUCLEOTIDE SEQUENCE</scope>
    <source>
        <strain evidence="4">201702690</strain>
    </source>
</reference>
<comment type="similarity">
    <text evidence="1">Belongs to the CapA family.</text>
</comment>
<comment type="caution">
    <text evidence="3">The sequence shown here is derived from an EMBL/GenBank/DDBJ whole genome shotgun (WGS) entry which is preliminary data.</text>
</comment>
<reference evidence="5 6" key="2">
    <citation type="journal article" date="2019" name="PLoS Negl. Trop. Dis.">
        <title>Revisiting the worldwide diversity of Leptospira species in the environment.</title>
        <authorList>
            <person name="Vincent A.T."/>
            <person name="Schiettekatte O."/>
            <person name="Bourhy P."/>
            <person name="Veyrier F.J."/>
            <person name="Picardeau M."/>
        </authorList>
    </citation>
    <scope>NUCLEOTIDE SEQUENCE [LARGE SCALE GENOMIC DNA]</scope>
    <source>
        <strain evidence="5">201702690</strain>
        <strain evidence="3 6">SSW18</strain>
    </source>
</reference>
<dbReference type="Gene3D" id="3.60.21.10">
    <property type="match status" value="1"/>
</dbReference>
<dbReference type="Proteomes" id="UP000297946">
    <property type="component" value="Unassembled WGS sequence"/>
</dbReference>
<evidence type="ECO:0000256" key="1">
    <source>
        <dbReference type="ARBA" id="ARBA00005662"/>
    </source>
</evidence>
<organism evidence="3 6">
    <name type="scientific">Leptospira langatensis</name>
    <dbReference type="NCBI Taxonomy" id="2484983"/>
    <lineage>
        <taxon>Bacteria</taxon>
        <taxon>Pseudomonadati</taxon>
        <taxon>Spirochaetota</taxon>
        <taxon>Spirochaetia</taxon>
        <taxon>Leptospirales</taxon>
        <taxon>Leptospiraceae</taxon>
        <taxon>Leptospira</taxon>
    </lineage>
</organism>
<sequence length="410" mass="45540">MRFVRKDLGSSARALLYFTILIAFSCAGVPEHSSGSEKSPVAQTSIVDKIENQIEKLLGKEEDPEVVKVLLGGDVMFNWGIRDTIKAKGELAPVKGLKDLFAGADLKILNLETPVVSEKNWDTGKAYVFQAKEADLETMSFLGVDLVSLGNNHAMDHGPEGLEETLKFLSDRKISYIGAGKNLESAFKPWTWEGKDTNLRIYSATNVAEGRSHYASTSPGVMPLDADQWVKKFQMENQILNSVKNGPKFLKKGLNGKKSKALPSSQNQFRILSLHWGVEYSPFPTLDQRKIAKTIADSGVNIIIGHHPHIPQGIERIGNSLIFYSLGNLIFGSRNAYLNHNIIVILHIKKSKLIQVELVPIFGKFQNEDHLVRPLEGKEAENFLNEIAVLSQDLGTKIRIEGNRGWIDPD</sequence>
<keyword evidence="5" id="KW-1185">Reference proteome</keyword>
<evidence type="ECO:0000313" key="5">
    <source>
        <dbReference type="Proteomes" id="UP000297273"/>
    </source>
</evidence>
<dbReference type="OrthoDB" id="9810906at2"/>
<dbReference type="EMBL" id="RQGC01000013">
    <property type="protein sequence ID" value="TGL38481.1"/>
    <property type="molecule type" value="Genomic_DNA"/>
</dbReference>
<accession>A0A5F1ZP94</accession>
<dbReference type="PANTHER" id="PTHR33393:SF13">
    <property type="entry name" value="PGA BIOSYNTHESIS PROTEIN CAPA"/>
    <property type="match status" value="1"/>
</dbReference>
<dbReference type="RefSeq" id="WP_135646977.1">
    <property type="nucleotide sequence ID" value="NZ_RQER01000001.1"/>
</dbReference>
<dbReference type="AlphaFoldDB" id="A0A5F1ZP94"/>
<evidence type="ECO:0000313" key="3">
    <source>
        <dbReference type="EMBL" id="TGK05345.1"/>
    </source>
</evidence>
<proteinExistence type="inferred from homology"/>
<gene>
    <name evidence="3" type="ORF">EHO57_01295</name>
    <name evidence="4" type="ORF">EHQ53_17055</name>
</gene>
<dbReference type="Pfam" id="PF09587">
    <property type="entry name" value="PGA_cap"/>
    <property type="match status" value="1"/>
</dbReference>
<name>A0A5F1ZP94_9LEPT</name>
<dbReference type="EMBL" id="RQER01000001">
    <property type="protein sequence ID" value="TGK05345.1"/>
    <property type="molecule type" value="Genomic_DNA"/>
</dbReference>
<dbReference type="Proteomes" id="UP000297273">
    <property type="component" value="Unassembled WGS sequence"/>
</dbReference>
<dbReference type="CDD" id="cd07381">
    <property type="entry name" value="MPP_CapA"/>
    <property type="match status" value="1"/>
</dbReference>
<dbReference type="PROSITE" id="PS51257">
    <property type="entry name" value="PROKAR_LIPOPROTEIN"/>
    <property type="match status" value="1"/>
</dbReference>
<protein>
    <submittedName>
        <fullName evidence="3">CapA family protein</fullName>
    </submittedName>
</protein>
<dbReference type="InterPro" id="IPR029052">
    <property type="entry name" value="Metallo-depent_PP-like"/>
</dbReference>
<dbReference type="PANTHER" id="PTHR33393">
    <property type="entry name" value="POLYGLUTAMINE SYNTHESIS ACCESSORY PROTEIN RV0574C-RELATED"/>
    <property type="match status" value="1"/>
</dbReference>
<feature type="domain" description="Capsule synthesis protein CapA" evidence="2">
    <location>
        <begin position="68"/>
        <end position="333"/>
    </location>
</feature>